<protein>
    <submittedName>
        <fullName evidence="2">AraC family transcriptional regulator</fullName>
    </submittedName>
</protein>
<reference evidence="2" key="1">
    <citation type="submission" date="2021-06" db="EMBL/GenBank/DDBJ databases">
        <authorList>
            <person name="Huq M.A."/>
        </authorList>
    </citation>
    <scope>NUCLEOTIDE SEQUENCE</scope>
    <source>
        <strain evidence="2">MAH-26</strain>
    </source>
</reference>
<keyword evidence="3" id="KW-1185">Reference proteome</keyword>
<dbReference type="RefSeq" id="WP_217793967.1">
    <property type="nucleotide sequence ID" value="NZ_JAHSPG010000016.1"/>
</dbReference>
<dbReference type="PANTHER" id="PTHR47893:SF1">
    <property type="entry name" value="REGULATORY PROTEIN PCHR"/>
    <property type="match status" value="1"/>
</dbReference>
<dbReference type="PROSITE" id="PS01124">
    <property type="entry name" value="HTH_ARAC_FAMILY_2"/>
    <property type="match status" value="1"/>
</dbReference>
<dbReference type="GO" id="GO:0003700">
    <property type="term" value="F:DNA-binding transcription factor activity"/>
    <property type="evidence" value="ECO:0007669"/>
    <property type="project" value="InterPro"/>
</dbReference>
<accession>A0A9E2SEM4</accession>
<dbReference type="InterPro" id="IPR018060">
    <property type="entry name" value="HTH_AraC"/>
</dbReference>
<dbReference type="Proteomes" id="UP000812270">
    <property type="component" value="Unassembled WGS sequence"/>
</dbReference>
<comment type="caution">
    <text evidence="2">The sequence shown here is derived from an EMBL/GenBank/DDBJ whole genome shotgun (WGS) entry which is preliminary data.</text>
</comment>
<gene>
    <name evidence="2" type="ORF">KTO63_21195</name>
</gene>
<dbReference type="InterPro" id="IPR053142">
    <property type="entry name" value="PchR_regulatory_protein"/>
</dbReference>
<feature type="domain" description="HTH araC/xylS-type" evidence="1">
    <location>
        <begin position="233"/>
        <end position="328"/>
    </location>
</feature>
<evidence type="ECO:0000313" key="2">
    <source>
        <dbReference type="EMBL" id="MBV4359699.1"/>
    </source>
</evidence>
<sequence length="328" mass="37479">MREFRVNLSVDKSNFVKLYEQLSKSYQTGVAMVGDSISLDNEKAKGKIEFFSITPHISLLRLNVLFGEEVIIRRIAVRKPVFYSCLFSLKESIDLHAFNNVDEEMNRIGLAAKHSAIFFSADVQTLFKVIPNETSKAIILIFSKNALAGLWDKTDGETFNVFNGDTVKGYAAMTSLMIDEVNKVFDYTWAEDAQKLFFLASVYNLLASLIQEIHVESNKLQEETGILEASRMIQIRNVLVSDLSGNCPSIEEMAHKVHMSLTKFKVLFKRMFKLSYYQYYQHYRLLAAKHNLVIGKSPTETAYEFGFSNPAHFSYTFKKKFNVSPTEI</sequence>
<dbReference type="SMART" id="SM00342">
    <property type="entry name" value="HTH_ARAC"/>
    <property type="match status" value="1"/>
</dbReference>
<dbReference type="AlphaFoldDB" id="A0A9E2SEM4"/>
<evidence type="ECO:0000259" key="1">
    <source>
        <dbReference type="PROSITE" id="PS01124"/>
    </source>
</evidence>
<evidence type="ECO:0000313" key="3">
    <source>
        <dbReference type="Proteomes" id="UP000812270"/>
    </source>
</evidence>
<dbReference type="Pfam" id="PF12833">
    <property type="entry name" value="HTH_18"/>
    <property type="match status" value="1"/>
</dbReference>
<organism evidence="2 3">
    <name type="scientific">Pinibacter aurantiacus</name>
    <dbReference type="NCBI Taxonomy" id="2851599"/>
    <lineage>
        <taxon>Bacteria</taxon>
        <taxon>Pseudomonadati</taxon>
        <taxon>Bacteroidota</taxon>
        <taxon>Chitinophagia</taxon>
        <taxon>Chitinophagales</taxon>
        <taxon>Chitinophagaceae</taxon>
        <taxon>Pinibacter</taxon>
    </lineage>
</organism>
<dbReference type="PANTHER" id="PTHR47893">
    <property type="entry name" value="REGULATORY PROTEIN PCHR"/>
    <property type="match status" value="1"/>
</dbReference>
<dbReference type="EMBL" id="JAHSPG010000016">
    <property type="protein sequence ID" value="MBV4359699.1"/>
    <property type="molecule type" value="Genomic_DNA"/>
</dbReference>
<name>A0A9E2SEM4_9BACT</name>
<proteinExistence type="predicted"/>
<dbReference type="GO" id="GO:0043565">
    <property type="term" value="F:sequence-specific DNA binding"/>
    <property type="evidence" value="ECO:0007669"/>
    <property type="project" value="InterPro"/>
</dbReference>